<evidence type="ECO:0000256" key="2">
    <source>
        <dbReference type="ARBA" id="ARBA00012483"/>
    </source>
</evidence>
<dbReference type="SMART" id="SM00184">
    <property type="entry name" value="RING"/>
    <property type="match status" value="1"/>
</dbReference>
<organism evidence="10 11">
    <name type="scientific">Globisporangium ultimum (strain ATCC 200006 / CBS 805.95 / DAOM BR144)</name>
    <name type="common">Pythium ultimum</name>
    <dbReference type="NCBI Taxonomy" id="431595"/>
    <lineage>
        <taxon>Eukaryota</taxon>
        <taxon>Sar</taxon>
        <taxon>Stramenopiles</taxon>
        <taxon>Oomycota</taxon>
        <taxon>Peronosporomycetes</taxon>
        <taxon>Pythiales</taxon>
        <taxon>Pythiaceae</taxon>
        <taxon>Globisporangium</taxon>
    </lineage>
</organism>
<keyword evidence="3" id="KW-0808">Transferase</keyword>
<evidence type="ECO:0000256" key="1">
    <source>
        <dbReference type="ARBA" id="ARBA00000900"/>
    </source>
</evidence>
<evidence type="ECO:0000256" key="3">
    <source>
        <dbReference type="ARBA" id="ARBA00022679"/>
    </source>
</evidence>
<evidence type="ECO:0000256" key="7">
    <source>
        <dbReference type="ARBA" id="ARBA00022833"/>
    </source>
</evidence>
<dbReference type="EnsemblProtists" id="PYU1_T013480">
    <property type="protein sequence ID" value="PYU1_T013480"/>
    <property type="gene ID" value="PYU1_G013451"/>
</dbReference>
<proteinExistence type="predicted"/>
<evidence type="ECO:0000259" key="9">
    <source>
        <dbReference type="PROSITE" id="PS50089"/>
    </source>
</evidence>
<evidence type="ECO:0000256" key="8">
    <source>
        <dbReference type="PROSITE-ProRule" id="PRU00175"/>
    </source>
</evidence>
<dbReference type="eggNOG" id="ENOG502SBVS">
    <property type="taxonomic scope" value="Eukaryota"/>
</dbReference>
<dbReference type="Pfam" id="PF13639">
    <property type="entry name" value="zf-RING_2"/>
    <property type="match status" value="1"/>
</dbReference>
<dbReference type="InterPro" id="IPR045191">
    <property type="entry name" value="MBR1/2-like"/>
</dbReference>
<reference evidence="11" key="1">
    <citation type="journal article" date="2010" name="Genome Biol.">
        <title>Genome sequence of the necrotrophic plant pathogen Pythium ultimum reveals original pathogenicity mechanisms and effector repertoire.</title>
        <authorList>
            <person name="Levesque C.A."/>
            <person name="Brouwer H."/>
            <person name="Cano L."/>
            <person name="Hamilton J.P."/>
            <person name="Holt C."/>
            <person name="Huitema E."/>
            <person name="Raffaele S."/>
            <person name="Robideau G.P."/>
            <person name="Thines M."/>
            <person name="Win J."/>
            <person name="Zerillo M.M."/>
            <person name="Beakes G.W."/>
            <person name="Boore J.L."/>
            <person name="Busam D."/>
            <person name="Dumas B."/>
            <person name="Ferriera S."/>
            <person name="Fuerstenberg S.I."/>
            <person name="Gachon C.M."/>
            <person name="Gaulin E."/>
            <person name="Govers F."/>
            <person name="Grenville-Briggs L."/>
            <person name="Horner N."/>
            <person name="Hostetler J."/>
            <person name="Jiang R.H."/>
            <person name="Johnson J."/>
            <person name="Krajaejun T."/>
            <person name="Lin H."/>
            <person name="Meijer H.J."/>
            <person name="Moore B."/>
            <person name="Morris P."/>
            <person name="Phuntmart V."/>
            <person name="Puiu D."/>
            <person name="Shetty J."/>
            <person name="Stajich J.E."/>
            <person name="Tripathy S."/>
            <person name="Wawra S."/>
            <person name="van West P."/>
            <person name="Whitty B.R."/>
            <person name="Coutinho P.M."/>
            <person name="Henrissat B."/>
            <person name="Martin F."/>
            <person name="Thomas P.D."/>
            <person name="Tyler B.M."/>
            <person name="De Vries R.P."/>
            <person name="Kamoun S."/>
            <person name="Yandell M."/>
            <person name="Tisserat N."/>
            <person name="Buell C.R."/>
        </authorList>
    </citation>
    <scope>NUCLEOTIDE SEQUENCE</scope>
    <source>
        <strain evidence="11">DAOM:BR144</strain>
    </source>
</reference>
<keyword evidence="11" id="KW-1185">Reference proteome</keyword>
<keyword evidence="7" id="KW-0862">Zinc</keyword>
<protein>
    <recommendedName>
        <fullName evidence="2">RING-type E3 ubiquitin transferase</fullName>
        <ecNumber evidence="2">2.3.2.27</ecNumber>
    </recommendedName>
</protein>
<evidence type="ECO:0000313" key="11">
    <source>
        <dbReference type="Proteomes" id="UP000019132"/>
    </source>
</evidence>
<evidence type="ECO:0000256" key="4">
    <source>
        <dbReference type="ARBA" id="ARBA00022723"/>
    </source>
</evidence>
<dbReference type="EMBL" id="GL376593">
    <property type="status" value="NOT_ANNOTATED_CDS"/>
    <property type="molecule type" value="Genomic_DNA"/>
</dbReference>
<evidence type="ECO:0000313" key="10">
    <source>
        <dbReference type="EnsemblProtists" id="PYU1_T013480"/>
    </source>
</evidence>
<dbReference type="PANTHER" id="PTHR22937:SF163">
    <property type="entry name" value="RING-TYPE E3 UBIQUITIN TRANSFERASE"/>
    <property type="match status" value="1"/>
</dbReference>
<dbReference type="HOGENOM" id="CLU_2089668_0_0_1"/>
<dbReference type="InterPro" id="IPR013083">
    <property type="entry name" value="Znf_RING/FYVE/PHD"/>
</dbReference>
<keyword evidence="5 8" id="KW-0863">Zinc-finger</keyword>
<dbReference type="InterPro" id="IPR001841">
    <property type="entry name" value="Znf_RING"/>
</dbReference>
<keyword evidence="4" id="KW-0479">Metal-binding</keyword>
<accession>K3X8D1</accession>
<dbReference type="GO" id="GO:0008270">
    <property type="term" value="F:zinc ion binding"/>
    <property type="evidence" value="ECO:0007669"/>
    <property type="project" value="UniProtKB-KW"/>
</dbReference>
<keyword evidence="6" id="KW-0833">Ubl conjugation pathway</keyword>
<evidence type="ECO:0000256" key="6">
    <source>
        <dbReference type="ARBA" id="ARBA00022786"/>
    </source>
</evidence>
<dbReference type="Gene3D" id="3.30.40.10">
    <property type="entry name" value="Zinc/RING finger domain, C3HC4 (zinc finger)"/>
    <property type="match status" value="1"/>
</dbReference>
<dbReference type="PROSITE" id="PS50089">
    <property type="entry name" value="ZF_RING_2"/>
    <property type="match status" value="1"/>
</dbReference>
<dbReference type="GO" id="GO:0061630">
    <property type="term" value="F:ubiquitin protein ligase activity"/>
    <property type="evidence" value="ECO:0007669"/>
    <property type="project" value="UniProtKB-EC"/>
</dbReference>
<dbReference type="EC" id="2.3.2.27" evidence="2"/>
<dbReference type="AlphaFoldDB" id="K3X8D1"/>
<reference evidence="10" key="3">
    <citation type="submission" date="2015-02" db="UniProtKB">
        <authorList>
            <consortium name="EnsemblProtists"/>
        </authorList>
    </citation>
    <scope>IDENTIFICATION</scope>
    <source>
        <strain evidence="10">DAOM BR144</strain>
    </source>
</reference>
<sequence length="117" mass="13372">MHRRRVFASKLQLAARSVANMAAYLERQSSVTLQTDNSNDEGGQRHVDATEDTVCCICLETNKPENREAPVETLHCGHAFHRACIRQWSRQRRCCPVDRLPIVEVFDDDEDDNVTCI</sequence>
<dbReference type="InParanoid" id="K3X8D1"/>
<evidence type="ECO:0000256" key="5">
    <source>
        <dbReference type="ARBA" id="ARBA00022771"/>
    </source>
</evidence>
<dbReference type="Proteomes" id="UP000019132">
    <property type="component" value="Unassembled WGS sequence"/>
</dbReference>
<dbReference type="VEuPathDB" id="FungiDB:PYU1_G013451"/>
<name>K3X8D1_GLOUD</name>
<dbReference type="STRING" id="431595.K3X8D1"/>
<reference evidence="11" key="2">
    <citation type="submission" date="2010-04" db="EMBL/GenBank/DDBJ databases">
        <authorList>
            <person name="Buell R."/>
            <person name="Hamilton J."/>
            <person name="Hostetler J."/>
        </authorList>
    </citation>
    <scope>NUCLEOTIDE SEQUENCE [LARGE SCALE GENOMIC DNA]</scope>
    <source>
        <strain evidence="11">DAOM:BR144</strain>
    </source>
</reference>
<dbReference type="SUPFAM" id="SSF57850">
    <property type="entry name" value="RING/U-box"/>
    <property type="match status" value="1"/>
</dbReference>
<feature type="domain" description="RING-type" evidence="9">
    <location>
        <begin position="55"/>
        <end position="99"/>
    </location>
</feature>
<dbReference type="PANTHER" id="PTHR22937">
    <property type="entry name" value="E3 UBIQUITIN-PROTEIN LIGASE RNF165"/>
    <property type="match status" value="1"/>
</dbReference>
<comment type="catalytic activity">
    <reaction evidence="1">
        <text>S-ubiquitinyl-[E2 ubiquitin-conjugating enzyme]-L-cysteine + [acceptor protein]-L-lysine = [E2 ubiquitin-conjugating enzyme]-L-cysteine + N(6)-ubiquitinyl-[acceptor protein]-L-lysine.</text>
        <dbReference type="EC" id="2.3.2.27"/>
    </reaction>
</comment>